<feature type="region of interest" description="Disordered" evidence="1">
    <location>
        <begin position="59"/>
        <end position="117"/>
    </location>
</feature>
<gene>
    <name evidence="2" type="ORF">EVAR_41545_1</name>
</gene>
<accession>A0A4C1X6L6</accession>
<keyword evidence="3" id="KW-1185">Reference proteome</keyword>
<protein>
    <submittedName>
        <fullName evidence="2">Uncharacterized protein</fullName>
    </submittedName>
</protein>
<dbReference type="EMBL" id="BGZK01000721">
    <property type="protein sequence ID" value="GBP57875.1"/>
    <property type="molecule type" value="Genomic_DNA"/>
</dbReference>
<reference evidence="2 3" key="1">
    <citation type="journal article" date="2019" name="Commun. Biol.">
        <title>The bagworm genome reveals a unique fibroin gene that provides high tensile strength.</title>
        <authorList>
            <person name="Kono N."/>
            <person name="Nakamura H."/>
            <person name="Ohtoshi R."/>
            <person name="Tomita M."/>
            <person name="Numata K."/>
            <person name="Arakawa K."/>
        </authorList>
    </citation>
    <scope>NUCLEOTIDE SEQUENCE [LARGE SCALE GENOMIC DNA]</scope>
</reference>
<proteinExistence type="predicted"/>
<evidence type="ECO:0000313" key="3">
    <source>
        <dbReference type="Proteomes" id="UP000299102"/>
    </source>
</evidence>
<sequence length="136" mass="15068">MNQKNCTPTRKYNVCFPKDVDCPAVCVDRIKNPVTPAEHGPCSPKCEYHKKIEKMLEPCQMPSPDTWPDPEPGPCDQLPRDPCGFTPPPKPKGPKSLCSEPYAPSPLPEPAMTEEKESSCFKLNPCQGKGEEILDT</sequence>
<comment type="caution">
    <text evidence="2">The sequence shown here is derived from an EMBL/GenBank/DDBJ whole genome shotgun (WGS) entry which is preliminary data.</text>
</comment>
<evidence type="ECO:0000313" key="2">
    <source>
        <dbReference type="EMBL" id="GBP57875.1"/>
    </source>
</evidence>
<evidence type="ECO:0000256" key="1">
    <source>
        <dbReference type="SAM" id="MobiDB-lite"/>
    </source>
</evidence>
<organism evidence="2 3">
    <name type="scientific">Eumeta variegata</name>
    <name type="common">Bagworm moth</name>
    <name type="synonym">Eumeta japonica</name>
    <dbReference type="NCBI Taxonomy" id="151549"/>
    <lineage>
        <taxon>Eukaryota</taxon>
        <taxon>Metazoa</taxon>
        <taxon>Ecdysozoa</taxon>
        <taxon>Arthropoda</taxon>
        <taxon>Hexapoda</taxon>
        <taxon>Insecta</taxon>
        <taxon>Pterygota</taxon>
        <taxon>Neoptera</taxon>
        <taxon>Endopterygota</taxon>
        <taxon>Lepidoptera</taxon>
        <taxon>Glossata</taxon>
        <taxon>Ditrysia</taxon>
        <taxon>Tineoidea</taxon>
        <taxon>Psychidae</taxon>
        <taxon>Oiketicinae</taxon>
        <taxon>Eumeta</taxon>
    </lineage>
</organism>
<dbReference type="AlphaFoldDB" id="A0A4C1X6L6"/>
<dbReference type="Proteomes" id="UP000299102">
    <property type="component" value="Unassembled WGS sequence"/>
</dbReference>
<name>A0A4C1X6L6_EUMVA</name>